<evidence type="ECO:0000256" key="16">
    <source>
        <dbReference type="SAM" id="Phobius"/>
    </source>
</evidence>
<evidence type="ECO:0000256" key="10">
    <source>
        <dbReference type="ARBA" id="ARBA00022824"/>
    </source>
</evidence>
<accession>A0A346A6K5</accession>
<sequence length="517" mass="58626">MSSSPAKALPARQQTGNGVSSRSSVSQRRRVEKLKQGYGEEEDGSNTPTGLNTPYSTSMGSISSYSSSGDYAQSEGEGSEPALDPADSVDGSPGKRDSAYNKSSKRQLTQEERELFLRLEKEWREEDSWAEQPGSWYSMLAWMPVLIALRVFNVFLSILFWPVSFVARVFFGKEIHSVSFWDVPLARRKQTAVVLLFVMLLPMIMVVYSWTLILLIFPLTTLPTLSYLIWIMYIDKSHETGKRKPFMRYWKMWRHFANYFPLRLIRTTPLDPRRKYVFCYHPHGIISLGAFGNFATDSTGFSRKFPGIDLRLLTLQINFYCPIIRELLLYMGLCSAAKKSCNQILQRGPGSAIMLVVGGAAESLDSQPGTYRLTLGRKGFVRVALDNGADLVPVLGFGENDVFDTVYLPPNSWARNVQEFVRKKLGFATPIFSGRGIFQYNMGLMPHRKPIIVVVGKPIKIPKIPDELKGRALSTTAEGVALVDKYHEKYVRALRELWNLYKERWAVHRQGSLLIQK</sequence>
<keyword evidence="10" id="KW-0256">Endoplasmic reticulum</keyword>
<dbReference type="EMBL" id="MF926507">
    <property type="protein sequence ID" value="AXK92627.1"/>
    <property type="molecule type" value="Genomic_DNA"/>
</dbReference>
<dbReference type="GO" id="GO:0006071">
    <property type="term" value="P:glycerol metabolic process"/>
    <property type="evidence" value="ECO:0007669"/>
    <property type="project" value="UniProtKB-KW"/>
</dbReference>
<dbReference type="GO" id="GO:0019432">
    <property type="term" value="P:triglyceride biosynthetic process"/>
    <property type="evidence" value="ECO:0007669"/>
    <property type="project" value="TreeGrafter"/>
</dbReference>
<evidence type="ECO:0000256" key="5">
    <source>
        <dbReference type="ARBA" id="ARBA00013244"/>
    </source>
</evidence>
<feature type="transmembrane region" description="Helical" evidence="16">
    <location>
        <begin position="216"/>
        <end position="234"/>
    </location>
</feature>
<feature type="compositionally biased region" description="Polar residues" evidence="15">
    <location>
        <begin position="45"/>
        <end position="55"/>
    </location>
</feature>
<evidence type="ECO:0000256" key="7">
    <source>
        <dbReference type="ARBA" id="ARBA00022679"/>
    </source>
</evidence>
<keyword evidence="13 16" id="KW-0472">Membrane</keyword>
<evidence type="ECO:0000256" key="15">
    <source>
        <dbReference type="SAM" id="MobiDB-lite"/>
    </source>
</evidence>
<dbReference type="AlphaFoldDB" id="A0A346A6K5"/>
<evidence type="ECO:0000256" key="14">
    <source>
        <dbReference type="ARBA" id="ARBA00023315"/>
    </source>
</evidence>
<evidence type="ECO:0000313" key="17">
    <source>
        <dbReference type="EMBL" id="AXK92627.1"/>
    </source>
</evidence>
<evidence type="ECO:0000256" key="9">
    <source>
        <dbReference type="ARBA" id="ARBA00022798"/>
    </source>
</evidence>
<dbReference type="GO" id="GO:0004144">
    <property type="term" value="F:diacylglycerol O-acyltransferase activity"/>
    <property type="evidence" value="ECO:0007669"/>
    <property type="project" value="UniProtKB-EC"/>
</dbReference>
<feature type="region of interest" description="Disordered" evidence="15">
    <location>
        <begin position="1"/>
        <end position="107"/>
    </location>
</feature>
<keyword evidence="6" id="KW-0444">Lipid biosynthesis</keyword>
<comment type="similarity">
    <text evidence="4">Belongs to the diacylglycerol acyltransferase family.</text>
</comment>
<comment type="subcellular location">
    <subcellularLocation>
        <location evidence="1">Endoplasmic reticulum membrane</location>
        <topology evidence="1">Multi-pass membrane protein</topology>
    </subcellularLocation>
</comment>
<evidence type="ECO:0000256" key="2">
    <source>
        <dbReference type="ARBA" id="ARBA00004771"/>
    </source>
</evidence>
<dbReference type="InterPro" id="IPR007130">
    <property type="entry name" value="DAGAT"/>
</dbReference>
<keyword evidence="9" id="KW-0319">Glycerol metabolism</keyword>
<dbReference type="CDD" id="cd07987">
    <property type="entry name" value="LPLAT_MGAT-like"/>
    <property type="match status" value="1"/>
</dbReference>
<feature type="compositionally biased region" description="Low complexity" evidence="15">
    <location>
        <begin position="56"/>
        <end position="68"/>
    </location>
</feature>
<feature type="transmembrane region" description="Helical" evidence="16">
    <location>
        <begin position="147"/>
        <end position="171"/>
    </location>
</feature>
<evidence type="ECO:0000256" key="3">
    <source>
        <dbReference type="ARBA" id="ARBA00005189"/>
    </source>
</evidence>
<name>A0A346A6K5_9STRA</name>
<dbReference type="PANTHER" id="PTHR12317">
    <property type="entry name" value="DIACYLGLYCEROL O-ACYLTRANSFERASE"/>
    <property type="match status" value="1"/>
</dbReference>
<dbReference type="GO" id="GO:0005789">
    <property type="term" value="C:endoplasmic reticulum membrane"/>
    <property type="evidence" value="ECO:0007669"/>
    <property type="project" value="UniProtKB-SubCell"/>
</dbReference>
<evidence type="ECO:0000256" key="4">
    <source>
        <dbReference type="ARBA" id="ARBA00005420"/>
    </source>
</evidence>
<keyword evidence="11 16" id="KW-1133">Transmembrane helix</keyword>
<reference evidence="17" key="1">
    <citation type="submission" date="2017-09" db="EMBL/GenBank/DDBJ databases">
        <title>Functional characterization of diacylglycerol acyltransferase in DHA producer Aurantiochytrium.</title>
        <authorList>
            <person name="Ma Z."/>
            <person name="Wang Z."/>
            <person name="Feng Y."/>
            <person name="Cui Q."/>
            <person name="Song X."/>
        </authorList>
    </citation>
    <scope>NUCLEOTIDE SEQUENCE</scope>
</reference>
<evidence type="ECO:0000256" key="1">
    <source>
        <dbReference type="ARBA" id="ARBA00004477"/>
    </source>
</evidence>
<keyword evidence="14 17" id="KW-0012">Acyltransferase</keyword>
<organism evidence="17">
    <name type="scientific">Aurantiochytrium sp. SD116</name>
    <dbReference type="NCBI Taxonomy" id="1265551"/>
    <lineage>
        <taxon>Eukaryota</taxon>
        <taxon>Sar</taxon>
        <taxon>Stramenopiles</taxon>
        <taxon>Bigyra</taxon>
        <taxon>Labyrinthulomycetes</taxon>
        <taxon>Thraustochytrida</taxon>
        <taxon>Thraustochytriidae</taxon>
        <taxon>Aurantiochytrium</taxon>
    </lineage>
</organism>
<dbReference type="PANTHER" id="PTHR12317:SF0">
    <property type="entry name" value="ACYLTRANSFERASE"/>
    <property type="match status" value="1"/>
</dbReference>
<evidence type="ECO:0000256" key="6">
    <source>
        <dbReference type="ARBA" id="ARBA00022516"/>
    </source>
</evidence>
<evidence type="ECO:0000256" key="12">
    <source>
        <dbReference type="ARBA" id="ARBA00023098"/>
    </source>
</evidence>
<evidence type="ECO:0000256" key="8">
    <source>
        <dbReference type="ARBA" id="ARBA00022692"/>
    </source>
</evidence>
<evidence type="ECO:0000256" key="11">
    <source>
        <dbReference type="ARBA" id="ARBA00022989"/>
    </source>
</evidence>
<protein>
    <recommendedName>
        <fullName evidence="5">diacylglycerol O-acyltransferase</fullName>
        <ecNumber evidence="5">2.3.1.20</ecNumber>
    </recommendedName>
</protein>
<feature type="transmembrane region" description="Helical" evidence="16">
    <location>
        <begin position="192"/>
        <end position="210"/>
    </location>
</feature>
<dbReference type="Pfam" id="PF03982">
    <property type="entry name" value="DAGAT"/>
    <property type="match status" value="1"/>
</dbReference>
<keyword evidence="12" id="KW-0443">Lipid metabolism</keyword>
<evidence type="ECO:0000256" key="13">
    <source>
        <dbReference type="ARBA" id="ARBA00023136"/>
    </source>
</evidence>
<comment type="pathway">
    <text evidence="3">Lipid metabolism.</text>
</comment>
<keyword evidence="7 17" id="KW-0808">Transferase</keyword>
<keyword evidence="8 16" id="KW-0812">Transmembrane</keyword>
<dbReference type="EC" id="2.3.1.20" evidence="5"/>
<proteinExistence type="inferred from homology"/>
<comment type="pathway">
    <text evidence="2">Glycerolipid metabolism; triacylglycerol biosynthesis.</text>
</comment>